<protein>
    <recommendedName>
        <fullName evidence="7">DoxX family protein</fullName>
    </recommendedName>
</protein>
<keyword evidence="3 5" id="KW-1133">Transmembrane helix</keyword>
<keyword evidence="4 5" id="KW-0472">Membrane</keyword>
<evidence type="ECO:0000256" key="4">
    <source>
        <dbReference type="ARBA" id="ARBA00023136"/>
    </source>
</evidence>
<evidence type="ECO:0008006" key="7">
    <source>
        <dbReference type="Google" id="ProtNLM"/>
    </source>
</evidence>
<feature type="transmembrane region" description="Helical" evidence="5">
    <location>
        <begin position="50"/>
        <end position="72"/>
    </location>
</feature>
<evidence type="ECO:0000256" key="3">
    <source>
        <dbReference type="ARBA" id="ARBA00022989"/>
    </source>
</evidence>
<name>A0A1B1TAS4_9ARCH</name>
<reference evidence="6" key="1">
    <citation type="submission" date="2014-11" db="EMBL/GenBank/DDBJ databases">
        <authorList>
            <person name="Zhu J."/>
            <person name="Qi W."/>
            <person name="Song R."/>
        </authorList>
    </citation>
    <scope>NUCLEOTIDE SEQUENCE</scope>
</reference>
<proteinExistence type="predicted"/>
<evidence type="ECO:0000256" key="1">
    <source>
        <dbReference type="ARBA" id="ARBA00004141"/>
    </source>
</evidence>
<organism evidence="6">
    <name type="scientific">uncultured Poseidoniia archaeon</name>
    <dbReference type="NCBI Taxonomy" id="1697135"/>
    <lineage>
        <taxon>Archaea</taxon>
        <taxon>Methanobacteriati</taxon>
        <taxon>Thermoplasmatota</taxon>
        <taxon>Candidatus Poseidoniia</taxon>
        <taxon>environmental samples</taxon>
    </lineage>
</organism>
<evidence type="ECO:0000256" key="5">
    <source>
        <dbReference type="SAM" id="Phobius"/>
    </source>
</evidence>
<comment type="subcellular location">
    <subcellularLocation>
        <location evidence="1">Membrane</location>
        <topology evidence="1">Multi-pass membrane protein</topology>
    </subcellularLocation>
</comment>
<dbReference type="GO" id="GO:0016020">
    <property type="term" value="C:membrane"/>
    <property type="evidence" value="ECO:0007669"/>
    <property type="project" value="UniProtKB-SubCell"/>
</dbReference>
<dbReference type="InterPro" id="IPR032808">
    <property type="entry name" value="DoxX"/>
</dbReference>
<dbReference type="AlphaFoldDB" id="A0A1B1TAS4"/>
<keyword evidence="2 5" id="KW-0812">Transmembrane</keyword>
<sequence length="122" mass="13416">MDTVVVALQIVIALVIFAVWIFRPSLNTNYRAGNAQNIFEEFAVYGLPKWSVYAIGATKLTLAFMLVIGIWYTQLVQFAVIAMGILMAGAVICHLKTKEDPLSRAIPASLMLAMCALVLYFG</sequence>
<evidence type="ECO:0000256" key="2">
    <source>
        <dbReference type="ARBA" id="ARBA00022692"/>
    </source>
</evidence>
<feature type="transmembrane region" description="Helical" evidence="5">
    <location>
        <begin position="78"/>
        <end position="95"/>
    </location>
</feature>
<accession>A0A1B1TAS4</accession>
<feature type="transmembrane region" description="Helical" evidence="5">
    <location>
        <begin position="102"/>
        <end position="121"/>
    </location>
</feature>
<reference evidence="6" key="2">
    <citation type="journal article" date="2015" name="ISME J.">
        <title>A new class of marine Euryarchaeota group II from the Mediterranean deep chlorophyll maximum.</title>
        <authorList>
            <person name="Martin-Cuadrado A.B."/>
            <person name="Garcia-Heredia I."/>
            <person name="Molto A.G."/>
            <person name="Lopez-Ubeda R."/>
            <person name="Kimes N."/>
            <person name="Lopez-Garcia P."/>
            <person name="Moreira D."/>
            <person name="Rodriguez-Valera F."/>
        </authorList>
    </citation>
    <scope>NUCLEOTIDE SEQUENCE</scope>
</reference>
<dbReference type="EMBL" id="KP211828">
    <property type="protein sequence ID" value="ANV79387.1"/>
    <property type="molecule type" value="Genomic_DNA"/>
</dbReference>
<feature type="transmembrane region" description="Helical" evidence="5">
    <location>
        <begin position="6"/>
        <end position="22"/>
    </location>
</feature>
<dbReference type="Pfam" id="PF13564">
    <property type="entry name" value="DoxX_2"/>
    <property type="match status" value="1"/>
</dbReference>
<evidence type="ECO:0000313" key="6">
    <source>
        <dbReference type="EMBL" id="ANV79387.1"/>
    </source>
</evidence>